<keyword evidence="3" id="KW-1185">Reference proteome</keyword>
<evidence type="ECO:0000313" key="2">
    <source>
        <dbReference type="EMBL" id="RTR12735.1"/>
    </source>
</evidence>
<dbReference type="InterPro" id="IPR035901">
    <property type="entry name" value="GIY-YIG_endonuc_sf"/>
</dbReference>
<dbReference type="AlphaFoldDB" id="A0A431V9V0"/>
<dbReference type="PROSITE" id="PS50164">
    <property type="entry name" value="GIY_YIG"/>
    <property type="match status" value="1"/>
</dbReference>
<dbReference type="EMBL" id="RXMA01000052">
    <property type="protein sequence ID" value="RTR12735.1"/>
    <property type="molecule type" value="Genomic_DNA"/>
</dbReference>
<evidence type="ECO:0000259" key="1">
    <source>
        <dbReference type="PROSITE" id="PS50164"/>
    </source>
</evidence>
<dbReference type="InterPro" id="IPR000305">
    <property type="entry name" value="GIY-YIG_endonuc"/>
</dbReference>
<dbReference type="RefSeq" id="WP_126620651.1">
    <property type="nucleotide sequence ID" value="NZ_JBHUCY010000047.1"/>
</dbReference>
<evidence type="ECO:0000313" key="3">
    <source>
        <dbReference type="Proteomes" id="UP000277007"/>
    </source>
</evidence>
<sequence>MSKARKRWGWAPEALPLQEKIERRLTDLAAAGQGSPYWVYVIRVPTTGDRHDWTTGDPLYVGQTENVARRARQHLRAGGEASERGASALYRHLHRIMADGAVPVFELVEPAGTRLAALAAETRWALRLGRHFGLYNDWPEHRGKSNGPLFGASGVPVFRVWTLSVEEAEADDITLNIQCPQCRLRLDLPYSALRRVCSVGTSLLNLRHAVTCPGCGRKPCLTPVPASAASEQAQLVGF</sequence>
<protein>
    <recommendedName>
        <fullName evidence="1">GIY-YIG domain-containing protein</fullName>
    </recommendedName>
</protein>
<dbReference type="Gene3D" id="3.40.1440.10">
    <property type="entry name" value="GIY-YIG endonuclease"/>
    <property type="match status" value="1"/>
</dbReference>
<feature type="domain" description="GIY-YIG" evidence="1">
    <location>
        <begin position="35"/>
        <end position="137"/>
    </location>
</feature>
<gene>
    <name evidence="2" type="ORF">EJ903_25280</name>
</gene>
<name>A0A431V9V0_9PROT</name>
<comment type="caution">
    <text evidence="2">The sequence shown here is derived from an EMBL/GenBank/DDBJ whole genome shotgun (WGS) entry which is preliminary data.</text>
</comment>
<accession>A0A431V9V0</accession>
<organism evidence="2 3">
    <name type="scientific">Azospirillum griseum</name>
    <dbReference type="NCBI Taxonomy" id="2496639"/>
    <lineage>
        <taxon>Bacteria</taxon>
        <taxon>Pseudomonadati</taxon>
        <taxon>Pseudomonadota</taxon>
        <taxon>Alphaproteobacteria</taxon>
        <taxon>Rhodospirillales</taxon>
        <taxon>Azospirillaceae</taxon>
        <taxon>Azospirillum</taxon>
    </lineage>
</organism>
<proteinExistence type="predicted"/>
<reference evidence="2 3" key="1">
    <citation type="submission" date="2018-12" db="EMBL/GenBank/DDBJ databases">
        <authorList>
            <person name="Yang Y."/>
        </authorList>
    </citation>
    <scope>NUCLEOTIDE SEQUENCE [LARGE SCALE GENOMIC DNA]</scope>
    <source>
        <strain evidence="2 3">L-25-5w-1</strain>
    </source>
</reference>
<dbReference type="Proteomes" id="UP000277007">
    <property type="component" value="Unassembled WGS sequence"/>
</dbReference>